<keyword evidence="4 7" id="KW-0732">Signal</keyword>
<evidence type="ECO:0000313" key="9">
    <source>
        <dbReference type="Proteomes" id="UP000235777"/>
    </source>
</evidence>
<comment type="subcellular location">
    <subcellularLocation>
        <location evidence="1">Periplasm</location>
    </subcellularLocation>
</comment>
<dbReference type="AlphaFoldDB" id="A0A2N7X630"/>
<dbReference type="Gene3D" id="3.40.190.10">
    <property type="entry name" value="Periplasmic binding protein-like II"/>
    <property type="match status" value="2"/>
</dbReference>
<dbReference type="OrthoDB" id="5580590at2"/>
<dbReference type="RefSeq" id="WP_018440513.1">
    <property type="nucleotide sequence ID" value="NZ_KB890171.1"/>
</dbReference>
<gene>
    <name evidence="8" type="ORF">C0Z20_10115</name>
</gene>
<evidence type="ECO:0000256" key="1">
    <source>
        <dbReference type="ARBA" id="ARBA00004418"/>
    </source>
</evidence>
<organism evidence="8 9">
    <name type="scientific">Trinickia symbiotica</name>
    <dbReference type="NCBI Taxonomy" id="863227"/>
    <lineage>
        <taxon>Bacteria</taxon>
        <taxon>Pseudomonadati</taxon>
        <taxon>Pseudomonadota</taxon>
        <taxon>Betaproteobacteria</taxon>
        <taxon>Burkholderiales</taxon>
        <taxon>Burkholderiaceae</taxon>
        <taxon>Trinickia</taxon>
    </lineage>
</organism>
<dbReference type="PANTHER" id="PTHR43649:SF28">
    <property type="entry name" value="BINDING PROTEIN COMPONENT OF ABC SUGAR TRANSPORTER-RELATED"/>
    <property type="match status" value="1"/>
</dbReference>
<evidence type="ECO:0000256" key="2">
    <source>
        <dbReference type="ARBA" id="ARBA00008520"/>
    </source>
</evidence>
<dbReference type="STRING" id="863227.GCA_000373005_01959"/>
<dbReference type="InterPro" id="IPR006059">
    <property type="entry name" value="SBP"/>
</dbReference>
<evidence type="ECO:0000313" key="8">
    <source>
        <dbReference type="EMBL" id="PMS37060.1"/>
    </source>
</evidence>
<keyword evidence="3" id="KW-0813">Transport</keyword>
<evidence type="ECO:0000256" key="4">
    <source>
        <dbReference type="ARBA" id="ARBA00022729"/>
    </source>
</evidence>
<dbReference type="InterPro" id="IPR050490">
    <property type="entry name" value="Bact_solute-bd_prot1"/>
</dbReference>
<evidence type="ECO:0000256" key="6">
    <source>
        <dbReference type="ARBA" id="ARBA00049753"/>
    </source>
</evidence>
<dbReference type="GO" id="GO:0042597">
    <property type="term" value="C:periplasmic space"/>
    <property type="evidence" value="ECO:0007669"/>
    <property type="project" value="UniProtKB-SubCell"/>
</dbReference>
<evidence type="ECO:0000256" key="3">
    <source>
        <dbReference type="ARBA" id="ARBA00022448"/>
    </source>
</evidence>
<evidence type="ECO:0000256" key="5">
    <source>
        <dbReference type="ARBA" id="ARBA00049629"/>
    </source>
</evidence>
<evidence type="ECO:0000256" key="7">
    <source>
        <dbReference type="SAM" id="SignalP"/>
    </source>
</evidence>
<feature type="signal peptide" evidence="7">
    <location>
        <begin position="1"/>
        <end position="24"/>
    </location>
</feature>
<keyword evidence="9" id="KW-1185">Reference proteome</keyword>
<proteinExistence type="inferred from homology"/>
<dbReference type="EMBL" id="PNYC01000005">
    <property type="protein sequence ID" value="PMS37060.1"/>
    <property type="molecule type" value="Genomic_DNA"/>
</dbReference>
<reference evidence="8 9" key="1">
    <citation type="submission" date="2018-01" db="EMBL/GenBank/DDBJ databases">
        <title>Whole genome analyses suggest that Burkholderia sensu lato contains two further novel genera in the rhizoxinica-symbiotica group Mycetohabitans gen. nov., and Trinickia gen. nov.: implications for the evolution of diazotrophy and nodulation in the Burkholderiaceae.</title>
        <authorList>
            <person name="Estrada-de los Santos P."/>
            <person name="Palmer M."/>
            <person name="Chavez-Ramirez B."/>
            <person name="Beukes C."/>
            <person name="Steenkamp E.T."/>
            <person name="Hirsch A.M."/>
            <person name="Manyaka P."/>
            <person name="Maluk M."/>
            <person name="Lafos M."/>
            <person name="Crook M."/>
            <person name="Gross E."/>
            <person name="Simon M.F."/>
            <person name="Bueno dos Reis Junior F."/>
            <person name="Poole P.S."/>
            <person name="Venter S.N."/>
            <person name="James E.K."/>
        </authorList>
    </citation>
    <scope>NUCLEOTIDE SEQUENCE [LARGE SCALE GENOMIC DNA]</scope>
    <source>
        <strain evidence="8 9">JPY 581</strain>
    </source>
</reference>
<feature type="chain" id="PRO_5014802176" description="Probable sugar-binding periplasmic protein" evidence="7">
    <location>
        <begin position="25"/>
        <end position="421"/>
    </location>
</feature>
<sequence>MKVRAIMAALAATGLMVGASAAQAAGESLEVLHWWTSGGESKAIGVLKDDMTKQGYTWKDFAVAGGAGAAAMTALRSQVIAGNPPSAAQIKGPLIKEWADQDVLVDINSAAKSENWQKNLPPEIDTIMRAGKKDGDYYAAPFSVHRVNWLYINKAALDKAGGKVPTTWDEFFTVADKMKAAGIMPIAMGGQPWQDLTLWEDVVLSQGAPFYKKAIVDLDQATLTGPQMHKVFDTVRKIQGYFDAGRNGRDWNLATAMVINNKAGMQFMGDWAKGEFANANKKPGVDYVCAPVPGTDKAYTFNVDSFVFFKEKGQDKATAGQLALAKTIMSPAFQEQFSLYKGSIPVRLGVSMAKFDDCAKKSYADEQTALKAGGYVPSLAHGMAQSDAVAGAITDVVTKFMNSNESTDDAIKALANAAKTK</sequence>
<dbReference type="Pfam" id="PF01547">
    <property type="entry name" value="SBP_bac_1"/>
    <property type="match status" value="1"/>
</dbReference>
<name>A0A2N7X630_9BURK</name>
<dbReference type="PANTHER" id="PTHR43649">
    <property type="entry name" value="ARABINOSE-BINDING PROTEIN-RELATED"/>
    <property type="match status" value="1"/>
</dbReference>
<accession>A0A2N7X630</accession>
<comment type="caution">
    <text evidence="8">The sequence shown here is derived from an EMBL/GenBank/DDBJ whole genome shotgun (WGS) entry which is preliminary data.</text>
</comment>
<protein>
    <recommendedName>
        <fullName evidence="6">Probable sugar-binding periplasmic protein</fullName>
    </recommendedName>
</protein>
<dbReference type="Proteomes" id="UP000235777">
    <property type="component" value="Unassembled WGS sequence"/>
</dbReference>
<comment type="function">
    <text evidence="5">Part of a binding-protein-dependent transport system for a sugar.</text>
</comment>
<dbReference type="SUPFAM" id="SSF53850">
    <property type="entry name" value="Periplasmic binding protein-like II"/>
    <property type="match status" value="1"/>
</dbReference>
<comment type="similarity">
    <text evidence="2">Belongs to the bacterial solute-binding protein 1 family.</text>
</comment>